<protein>
    <submittedName>
        <fullName evidence="1">Uncharacterized protein</fullName>
    </submittedName>
</protein>
<dbReference type="STRING" id="1618023.UH38_13180"/>
<comment type="caution">
    <text evidence="1">The sequence shown here is derived from an EMBL/GenBank/DDBJ whole genome shotgun (WGS) entry which is preliminary data.</text>
</comment>
<evidence type="ECO:0000313" key="2">
    <source>
        <dbReference type="Proteomes" id="UP000032452"/>
    </source>
</evidence>
<dbReference type="AlphaFoldDB" id="A0A0D8ZVJ4"/>
<keyword evidence="2" id="KW-1185">Reference proteome</keyword>
<dbReference type="EMBL" id="JYON01000013">
    <property type="protein sequence ID" value="KJH71241.1"/>
    <property type="molecule type" value="Genomic_DNA"/>
</dbReference>
<dbReference type="Proteomes" id="UP000032452">
    <property type="component" value="Unassembled WGS sequence"/>
</dbReference>
<gene>
    <name evidence="1" type="ORF">UH38_13180</name>
</gene>
<reference evidence="1 2" key="1">
    <citation type="submission" date="2015-02" db="EMBL/GenBank/DDBJ databases">
        <title>Draft genome of a novel marine cyanobacterium (Chroococcales) isolated from South Atlantic Ocean.</title>
        <authorList>
            <person name="Rigonato J."/>
            <person name="Alvarenga D.O."/>
            <person name="Branco L.H."/>
            <person name="Varani A.M."/>
            <person name="Brandini F.P."/>
            <person name="Fiore M.F."/>
        </authorList>
    </citation>
    <scope>NUCLEOTIDE SEQUENCE [LARGE SCALE GENOMIC DNA]</scope>
    <source>
        <strain evidence="1 2">CENA595</strain>
    </source>
</reference>
<name>A0A0D8ZVJ4_9CYAN</name>
<organism evidence="1 2">
    <name type="scientific">Aliterella atlantica CENA595</name>
    <dbReference type="NCBI Taxonomy" id="1618023"/>
    <lineage>
        <taxon>Bacteria</taxon>
        <taxon>Bacillati</taxon>
        <taxon>Cyanobacteriota</taxon>
        <taxon>Cyanophyceae</taxon>
        <taxon>Chroococcidiopsidales</taxon>
        <taxon>Aliterellaceae</taxon>
        <taxon>Aliterella</taxon>
    </lineage>
</organism>
<accession>A0A0D8ZVJ4</accession>
<proteinExistence type="predicted"/>
<evidence type="ECO:0000313" key="1">
    <source>
        <dbReference type="EMBL" id="KJH71241.1"/>
    </source>
</evidence>
<sequence length="62" mass="7355">MFETPNEIQWVVLCDYIQTFAQIRFCLYNLYMSGSLLFIEIKSCDDELVKHLYIINSEGELL</sequence>